<feature type="transmembrane region" description="Helical" evidence="13">
    <location>
        <begin position="555"/>
        <end position="576"/>
    </location>
</feature>
<dbReference type="SUPFAM" id="SSF48403">
    <property type="entry name" value="Ankyrin repeat"/>
    <property type="match status" value="2"/>
</dbReference>
<keyword evidence="6 13" id="KW-1133">Transmembrane helix</keyword>
<keyword evidence="2" id="KW-0813">Transport</keyword>
<dbReference type="GO" id="GO:0034703">
    <property type="term" value="C:cation channel complex"/>
    <property type="evidence" value="ECO:0007669"/>
    <property type="project" value="UniProtKB-ARBA"/>
</dbReference>
<feature type="transmembrane region" description="Helical" evidence="13">
    <location>
        <begin position="725"/>
        <end position="745"/>
    </location>
</feature>
<dbReference type="GO" id="GO:0005216">
    <property type="term" value="F:monoatomic ion channel activity"/>
    <property type="evidence" value="ECO:0007669"/>
    <property type="project" value="InterPro"/>
</dbReference>
<keyword evidence="3" id="KW-0716">Sensory transduction</keyword>
<keyword evidence="15" id="KW-0675">Receptor</keyword>
<evidence type="ECO:0000256" key="6">
    <source>
        <dbReference type="ARBA" id="ARBA00022989"/>
    </source>
</evidence>
<dbReference type="InterPro" id="IPR002110">
    <property type="entry name" value="Ankyrin_rpt"/>
</dbReference>
<evidence type="ECO:0000256" key="1">
    <source>
        <dbReference type="ARBA" id="ARBA00004141"/>
    </source>
</evidence>
<evidence type="ECO:0000256" key="5">
    <source>
        <dbReference type="ARBA" id="ARBA00022737"/>
    </source>
</evidence>
<keyword evidence="12" id="KW-0175">Coiled coil</keyword>
<keyword evidence="9 13" id="KW-0472">Membrane</keyword>
<evidence type="ECO:0000313" key="15">
    <source>
        <dbReference type="EMBL" id="JAB59558.1"/>
    </source>
</evidence>
<reference evidence="15" key="1">
    <citation type="journal article" date="2014" name="Insect Biochem. Mol. Biol.">
        <title>An insight into the sialome of the frog biting fly, Corethrella appendiculata.</title>
        <authorList>
            <person name="Ribeiro J.M.C."/>
            <person name="Chagas A.C."/>
            <person name="Pham V.M."/>
            <person name="Lounibos L.P."/>
            <person name="Calvo E."/>
        </authorList>
    </citation>
    <scope>NUCLEOTIDE SEQUENCE</scope>
    <source>
        <tissue evidence="15">Salivary glands</tissue>
    </source>
</reference>
<keyword evidence="10" id="KW-0407">Ion channel</keyword>
<keyword evidence="4 13" id="KW-0812">Transmembrane</keyword>
<feature type="transmembrane region" description="Helical" evidence="13">
    <location>
        <begin position="631"/>
        <end position="649"/>
    </location>
</feature>
<proteinExistence type="evidence at transcript level"/>
<evidence type="ECO:0000256" key="4">
    <source>
        <dbReference type="ARBA" id="ARBA00022692"/>
    </source>
</evidence>
<accession>U5EX02</accession>
<dbReference type="AlphaFoldDB" id="U5EX02"/>
<protein>
    <submittedName>
        <fullName evidence="15">Putative transient receptor potential cation channel protein painless</fullName>
    </submittedName>
</protein>
<organism evidence="15">
    <name type="scientific">Corethrella appendiculata</name>
    <dbReference type="NCBI Taxonomy" id="1370023"/>
    <lineage>
        <taxon>Eukaryota</taxon>
        <taxon>Metazoa</taxon>
        <taxon>Ecdysozoa</taxon>
        <taxon>Arthropoda</taxon>
        <taxon>Hexapoda</taxon>
        <taxon>Insecta</taxon>
        <taxon>Pterygota</taxon>
        <taxon>Neoptera</taxon>
        <taxon>Endopterygota</taxon>
        <taxon>Diptera</taxon>
        <taxon>Nematocera</taxon>
        <taxon>Culicoidea</taxon>
        <taxon>Chaoboridae</taxon>
        <taxon>Corethrella</taxon>
    </lineage>
</organism>
<evidence type="ECO:0000256" key="9">
    <source>
        <dbReference type="ARBA" id="ARBA00023136"/>
    </source>
</evidence>
<keyword evidence="7 11" id="KW-0040">ANK repeat</keyword>
<keyword evidence="8" id="KW-0406">Ion transport</keyword>
<evidence type="ECO:0000259" key="14">
    <source>
        <dbReference type="Pfam" id="PF00520"/>
    </source>
</evidence>
<comment type="subcellular location">
    <subcellularLocation>
        <location evidence="1">Membrane</location>
        <topology evidence="1">Multi-pass membrane protein</topology>
    </subcellularLocation>
</comment>
<feature type="domain" description="Ion transport" evidence="14">
    <location>
        <begin position="495"/>
        <end position="760"/>
    </location>
</feature>
<dbReference type="Pfam" id="PF00520">
    <property type="entry name" value="Ion_trans"/>
    <property type="match status" value="1"/>
</dbReference>
<dbReference type="PANTHER" id="PTHR47143">
    <property type="entry name" value="TRANSIENT RECEPTOR POTENTIAL CATION CHANNEL PROTEIN PAINLESS"/>
    <property type="match status" value="1"/>
</dbReference>
<dbReference type="PROSITE" id="PS50088">
    <property type="entry name" value="ANK_REPEAT"/>
    <property type="match status" value="1"/>
</dbReference>
<feature type="transmembrane region" description="Helical" evidence="13">
    <location>
        <begin position="526"/>
        <end position="543"/>
    </location>
</feature>
<evidence type="ECO:0000256" key="12">
    <source>
        <dbReference type="SAM" id="Coils"/>
    </source>
</evidence>
<feature type="non-terminal residue" evidence="15">
    <location>
        <position position="1"/>
    </location>
</feature>
<evidence type="ECO:0000256" key="7">
    <source>
        <dbReference type="ARBA" id="ARBA00023043"/>
    </source>
</evidence>
<keyword evidence="5" id="KW-0677">Repeat</keyword>
<feature type="repeat" description="ANK" evidence="11">
    <location>
        <begin position="354"/>
        <end position="386"/>
    </location>
</feature>
<dbReference type="PROSITE" id="PS50297">
    <property type="entry name" value="ANK_REP_REGION"/>
    <property type="match status" value="1"/>
</dbReference>
<evidence type="ECO:0000256" key="11">
    <source>
        <dbReference type="PROSITE-ProRule" id="PRU00023"/>
    </source>
</evidence>
<name>U5EX02_9DIPT</name>
<sequence length="941" mass="107826">IELMCYNDYQSLLGNSLANKKLDDFRLALNNGADPSLVKGNISLFDCACKTPGCSEFIKECIRHNVDVNKQNEHSTKYPIHYAIESDDIDNLEAILTAPTINVNVLYQKRTPILLLFQQIDENNFDRIYECTKLLLKHKADLNIPGESDNTPVFELMKTRFPPNLKRKLLEFCLENCSIDVDTFRNGRTRALIKKEFPDIQVPEYRVPLDVVTLSTYLNERNEALFTTKFKYFCTLNTNDNKMNSFLENEFRTLLELAVEHGLLDCAKQIVAANPNLKQSDTKNLLSISCTFGYDKILEWLLEVLHLENLNDDPLLCIVVKKIKSENIPICSFYKCFKLLLEDSRIDVDKLDVAGCSALHYAVKYKLDDVVEALLKTGTYIGSQNIFHDLPISEMDPKLLENYLDSCLRTNDKRPGDDGYEIYINFKCLVPPKYKQNYEKGKKETRTLKQLRTEIADEMAPIVHISKSNDLKYLLKHPVISSFLFVKWLRLSIFFYINLFLYTIFFAAFIYYVIDCYGQEYEYAEVALCIRIFAFMGTLYITLREIGQYLLSPKTYFLSFENLMEIVMIVLMYTILLYNDIPDASRRIISSIIILLAAVEFTLLVGALPILSISTHMVMLKTVSRNFLKSLVLYSIILIAFAFCFYTLFSDDAQPATGLTSTTTAKPFDQLFNVRADNKNENAEENKEEDNFNKFVDMRTAILKTLVMLTGEFEAAAINFNVNGISYIIFILFLFFVSIVIFNLINGLAVSDTQAIKSEAELIGLSQKVEVLARFEHSVYGRDGDSGGCCGLLFKILPKNILKLFPDYLELHEIIIYPNDSNKIMIPKIQQTVQVTLADGSAESQYPDDTSLLRSISNGSSLVNSKKSIELTEFNITCCCFFIKKCSRMDGKIVRYAKETIHSHHKDENRHLEILQVKQRLTNIENKLESLLEMLADKKKV</sequence>
<dbReference type="SMART" id="SM00248">
    <property type="entry name" value="ANK"/>
    <property type="match status" value="6"/>
</dbReference>
<dbReference type="Pfam" id="PF00023">
    <property type="entry name" value="Ank"/>
    <property type="match status" value="1"/>
</dbReference>
<dbReference type="Gene3D" id="1.10.287.70">
    <property type="match status" value="1"/>
</dbReference>
<evidence type="ECO:0000256" key="8">
    <source>
        <dbReference type="ARBA" id="ARBA00023065"/>
    </source>
</evidence>
<feature type="transmembrane region" description="Helical" evidence="13">
    <location>
        <begin position="588"/>
        <end position="611"/>
    </location>
</feature>
<feature type="transmembrane region" description="Helical" evidence="13">
    <location>
        <begin position="493"/>
        <end position="514"/>
    </location>
</feature>
<dbReference type="EMBL" id="GANO01000313">
    <property type="protein sequence ID" value="JAB59558.1"/>
    <property type="molecule type" value="mRNA"/>
</dbReference>
<dbReference type="PANTHER" id="PTHR47143:SF4">
    <property type="entry name" value="TRANSIENT RECEPTOR POTENTIAL CATION CHANNEL PROTEIN PAINLESS"/>
    <property type="match status" value="1"/>
</dbReference>
<dbReference type="InterPro" id="IPR005821">
    <property type="entry name" value="Ion_trans_dom"/>
</dbReference>
<dbReference type="Gene3D" id="1.25.40.20">
    <property type="entry name" value="Ankyrin repeat-containing domain"/>
    <property type="match status" value="2"/>
</dbReference>
<evidence type="ECO:0000256" key="3">
    <source>
        <dbReference type="ARBA" id="ARBA00022606"/>
    </source>
</evidence>
<evidence type="ECO:0000256" key="10">
    <source>
        <dbReference type="ARBA" id="ARBA00023303"/>
    </source>
</evidence>
<evidence type="ECO:0000256" key="13">
    <source>
        <dbReference type="SAM" id="Phobius"/>
    </source>
</evidence>
<feature type="coiled-coil region" evidence="12">
    <location>
        <begin position="914"/>
        <end position="941"/>
    </location>
</feature>
<dbReference type="InterPro" id="IPR036770">
    <property type="entry name" value="Ankyrin_rpt-contain_sf"/>
</dbReference>
<evidence type="ECO:0000256" key="2">
    <source>
        <dbReference type="ARBA" id="ARBA00022448"/>
    </source>
</evidence>
<dbReference type="InterPro" id="IPR052076">
    <property type="entry name" value="TRP_cation_channel"/>
</dbReference>